<dbReference type="EMBL" id="CAJVPP010003385">
    <property type="protein sequence ID" value="CAG8628135.1"/>
    <property type="molecule type" value="Genomic_DNA"/>
</dbReference>
<keyword evidence="3" id="KW-1185">Reference proteome</keyword>
<comment type="caution">
    <text evidence="2">The sequence shown here is derived from an EMBL/GenBank/DDBJ whole genome shotgun (WGS) entry which is preliminary data.</text>
</comment>
<proteinExistence type="predicted"/>
<feature type="region of interest" description="Disordered" evidence="1">
    <location>
        <begin position="59"/>
        <end position="90"/>
    </location>
</feature>
<protein>
    <submittedName>
        <fullName evidence="2">12068_t:CDS:1</fullName>
    </submittedName>
</protein>
<dbReference type="AlphaFoldDB" id="A0A9N9GRD1"/>
<dbReference type="Proteomes" id="UP000789375">
    <property type="component" value="Unassembled WGS sequence"/>
</dbReference>
<name>A0A9N9GRD1_FUNMO</name>
<organism evidence="2 3">
    <name type="scientific">Funneliformis mosseae</name>
    <name type="common">Endomycorrhizal fungus</name>
    <name type="synonym">Glomus mosseae</name>
    <dbReference type="NCBI Taxonomy" id="27381"/>
    <lineage>
        <taxon>Eukaryota</taxon>
        <taxon>Fungi</taxon>
        <taxon>Fungi incertae sedis</taxon>
        <taxon>Mucoromycota</taxon>
        <taxon>Glomeromycotina</taxon>
        <taxon>Glomeromycetes</taxon>
        <taxon>Glomerales</taxon>
        <taxon>Glomeraceae</taxon>
        <taxon>Funneliformis</taxon>
    </lineage>
</organism>
<evidence type="ECO:0000313" key="2">
    <source>
        <dbReference type="EMBL" id="CAG8628135.1"/>
    </source>
</evidence>
<evidence type="ECO:0000256" key="1">
    <source>
        <dbReference type="SAM" id="MobiDB-lite"/>
    </source>
</evidence>
<gene>
    <name evidence="2" type="ORF">FMOSSE_LOCUS10342</name>
</gene>
<accession>A0A9N9GRD1</accession>
<feature type="compositionally biased region" description="Basic and acidic residues" evidence="1">
    <location>
        <begin position="74"/>
        <end position="90"/>
    </location>
</feature>
<sequence>MLNTPEAFFYIKFIPIYWSKEKYLQLEQNLSQQMNNEGLFQFHYDNDDQNSIENILPPEFKRRKGPTANNRIKSSVEDNKRKTAESKTLK</sequence>
<reference evidence="2" key="1">
    <citation type="submission" date="2021-06" db="EMBL/GenBank/DDBJ databases">
        <authorList>
            <person name="Kallberg Y."/>
            <person name="Tangrot J."/>
            <person name="Rosling A."/>
        </authorList>
    </citation>
    <scope>NUCLEOTIDE SEQUENCE</scope>
    <source>
        <strain evidence="2">87-6 pot B 2015</strain>
    </source>
</reference>
<evidence type="ECO:0000313" key="3">
    <source>
        <dbReference type="Proteomes" id="UP000789375"/>
    </source>
</evidence>